<comment type="caution">
    <text evidence="6">The sequence shown here is derived from an EMBL/GenBank/DDBJ whole genome shotgun (WGS) entry which is preliminary data.</text>
</comment>
<evidence type="ECO:0000313" key="6">
    <source>
        <dbReference type="EMBL" id="KAL0632727.1"/>
    </source>
</evidence>
<feature type="repeat" description="ANK" evidence="2">
    <location>
        <begin position="820"/>
        <end position="852"/>
    </location>
</feature>
<evidence type="ECO:0000259" key="3">
    <source>
        <dbReference type="Pfam" id="PF22939"/>
    </source>
</evidence>
<dbReference type="InterPro" id="IPR002110">
    <property type="entry name" value="Ankyrin_rpt"/>
</dbReference>
<dbReference type="Proteomes" id="UP001447188">
    <property type="component" value="Unassembled WGS sequence"/>
</dbReference>
<feature type="domain" description="Nephrocystin 3-like N-terminal" evidence="5">
    <location>
        <begin position="298"/>
        <end position="449"/>
    </location>
</feature>
<keyword evidence="7" id="KW-1185">Reference proteome</keyword>
<name>A0ABR3GAK9_9PEZI</name>
<dbReference type="PROSITE" id="PS50297">
    <property type="entry name" value="ANK_REP_REGION"/>
    <property type="match status" value="2"/>
</dbReference>
<dbReference type="Gene3D" id="1.25.40.20">
    <property type="entry name" value="Ankyrin repeat-containing domain"/>
    <property type="match status" value="1"/>
</dbReference>
<dbReference type="Pfam" id="PF22939">
    <property type="entry name" value="WHD_GPIID"/>
    <property type="match status" value="1"/>
</dbReference>
<gene>
    <name evidence="6" type="ORF">Q9L58_008395</name>
</gene>
<dbReference type="InterPro" id="IPR036770">
    <property type="entry name" value="Ankyrin_rpt-contain_sf"/>
</dbReference>
<dbReference type="InterPro" id="IPR054471">
    <property type="entry name" value="GPIID_WHD"/>
</dbReference>
<dbReference type="Pfam" id="PF12796">
    <property type="entry name" value="Ank_2"/>
    <property type="match status" value="2"/>
</dbReference>
<sequence>MFSATLGKGTAGSVSAPLLPVPRVQDLNISSGGSSSAIPSLKSEVPDPADEIFREALEHHKLGLSLGQQNIFLAASAVGLMDIVKELDQEHTAGSRTRRSIVKAQGFLQVTDGYLNILGIFIQHSPQYSALVVGGLKLFVDIGRRFAGFFDKLDQTMERFGGNLDYLSKYAKLYGHYPEVKMALCKAYGDLIVFCKTACSIIMNDEGKLNSRISARLLFGQLSSPLEARFDAINNQFNEHITKVEKTTNILEIERKLLKESSEARDKADSMRTKLLSWLSNLEPEDDWERIYQKRHVNTGMWLIESEQFRELLQASNHCLLWCFGLPGVGKSVLASIVVEELTSRHPEAAAQTPVSFLSILIKQLCRRKTVLSEPLEALHQECLRNDRKPKLAELQDQFKAIVGTFDEVFLVIDALDECKKEVRQQLLPYISGLFDQCPGKLKTFVTSRLESDIERAFTSANFSMIKVEATKVEEDIAAYIRYELVHRNDEECKIDLTLREEITDVLVSQSSGMFLWVRCQLDFIYLQPSKADIRDGLKSLPADITGTYQRILDRIYSQTPAVVNIAKRALTWVVTAARPLTPAELAIAIAIELTSLTDTRSNEQNGVFTKYQLNIAISACCGFLSIDGEAVRPIHFTVQEFLKRDERGIGSDVQANAFLAESMIHFMICEIRGTNYTAYFSNSIFRLWYYHVRKLPIPLPKELEILLKHLSSNKGLRGSAFFEMGFNIFPVNELEFFAMFDLLPVYRNFYPLASSTHNSSEVQSAAMHAAESGSVSALASLLDIMEKEFLKDTVQDALQIASREGHVKVVQLLIARGANVNTALQAGAGYGHREIVEYLLAAGADVNVEGGKYGYALQAAINGGDSKIVEWLLAAGANVNAQGGEYGNALQAAASRGSREIFKSLLVAGVDVNATGGKYRNALQAAAWGGTSKIVECLLAAGADVNAQGGEYGNALQAAALRGKRKSVECLLAAGADVNTMGGKYGNALQAAALGCRFRVGYESVIVECLLAAGADVNATGGKYGNALQAAARHSRRGAVRCLLAAGADVNATGGKYCNALQAAALSCKLTVGCESVIVECLLAAGADVNAQSGP</sequence>
<dbReference type="Pfam" id="PF24883">
    <property type="entry name" value="NPHP3_N"/>
    <property type="match status" value="1"/>
</dbReference>
<feature type="repeat" description="ANK" evidence="2">
    <location>
        <begin position="919"/>
        <end position="951"/>
    </location>
</feature>
<accession>A0ABR3GAK9</accession>
<dbReference type="Gene3D" id="3.40.50.300">
    <property type="entry name" value="P-loop containing nucleotide triphosphate hydrolases"/>
    <property type="match status" value="1"/>
</dbReference>
<feature type="domain" description="GPI inositol-deacylase winged helix" evidence="3">
    <location>
        <begin position="565"/>
        <end position="648"/>
    </location>
</feature>
<reference evidence="6 7" key="1">
    <citation type="submission" date="2024-02" db="EMBL/GenBank/DDBJ databases">
        <title>Discinaceae phylogenomics.</title>
        <authorList>
            <person name="Dirks A.C."/>
            <person name="James T.Y."/>
        </authorList>
    </citation>
    <scope>NUCLEOTIDE SEQUENCE [LARGE SCALE GENOMIC DNA]</scope>
    <source>
        <strain evidence="6 7">ACD0624</strain>
    </source>
</reference>
<evidence type="ECO:0000256" key="1">
    <source>
        <dbReference type="ARBA" id="ARBA00022737"/>
    </source>
</evidence>
<dbReference type="SMART" id="SM00248">
    <property type="entry name" value="ANK"/>
    <property type="match status" value="9"/>
</dbReference>
<dbReference type="EMBL" id="JBBBZM010000154">
    <property type="protein sequence ID" value="KAL0632727.1"/>
    <property type="molecule type" value="Genomic_DNA"/>
</dbReference>
<dbReference type="SUPFAM" id="SSF48403">
    <property type="entry name" value="Ankyrin repeat"/>
    <property type="match status" value="1"/>
</dbReference>
<proteinExistence type="predicted"/>
<dbReference type="Pfam" id="PF24809">
    <property type="entry name" value="DUF7708"/>
    <property type="match status" value="1"/>
</dbReference>
<dbReference type="PROSITE" id="PS50088">
    <property type="entry name" value="ANK_REPEAT"/>
    <property type="match status" value="4"/>
</dbReference>
<evidence type="ECO:0000259" key="4">
    <source>
        <dbReference type="Pfam" id="PF24809"/>
    </source>
</evidence>
<keyword evidence="2" id="KW-0040">ANK repeat</keyword>
<dbReference type="InterPro" id="IPR027417">
    <property type="entry name" value="P-loop_NTPase"/>
</dbReference>
<dbReference type="InterPro" id="IPR056125">
    <property type="entry name" value="DUF7708"/>
</dbReference>
<dbReference type="PANTHER" id="PTHR10039:SF16">
    <property type="entry name" value="GPI INOSITOL-DEACYLASE"/>
    <property type="match status" value="1"/>
</dbReference>
<dbReference type="InterPro" id="IPR056884">
    <property type="entry name" value="NPHP3-like_N"/>
</dbReference>
<evidence type="ECO:0000256" key="2">
    <source>
        <dbReference type="PROSITE-ProRule" id="PRU00023"/>
    </source>
</evidence>
<dbReference type="PANTHER" id="PTHR10039">
    <property type="entry name" value="AMELOGENIN"/>
    <property type="match status" value="1"/>
</dbReference>
<evidence type="ECO:0000313" key="7">
    <source>
        <dbReference type="Proteomes" id="UP001447188"/>
    </source>
</evidence>
<dbReference type="SUPFAM" id="SSF52540">
    <property type="entry name" value="P-loop containing nucleoside triphosphate hydrolases"/>
    <property type="match status" value="1"/>
</dbReference>
<feature type="repeat" description="ANK" evidence="2">
    <location>
        <begin position="794"/>
        <end position="822"/>
    </location>
</feature>
<feature type="repeat" description="ANK" evidence="2">
    <location>
        <begin position="857"/>
        <end position="885"/>
    </location>
</feature>
<keyword evidence="1" id="KW-0677">Repeat</keyword>
<organism evidence="6 7">
    <name type="scientific">Discina gigas</name>
    <dbReference type="NCBI Taxonomy" id="1032678"/>
    <lineage>
        <taxon>Eukaryota</taxon>
        <taxon>Fungi</taxon>
        <taxon>Dikarya</taxon>
        <taxon>Ascomycota</taxon>
        <taxon>Pezizomycotina</taxon>
        <taxon>Pezizomycetes</taxon>
        <taxon>Pezizales</taxon>
        <taxon>Discinaceae</taxon>
        <taxon>Discina</taxon>
    </lineage>
</organism>
<protein>
    <submittedName>
        <fullName evidence="6">Uncharacterized protein</fullName>
    </submittedName>
</protein>
<evidence type="ECO:0000259" key="5">
    <source>
        <dbReference type="Pfam" id="PF24883"/>
    </source>
</evidence>
<feature type="domain" description="DUF7708" evidence="4">
    <location>
        <begin position="108"/>
        <end position="250"/>
    </location>
</feature>